<dbReference type="GO" id="GO:0015074">
    <property type="term" value="P:DNA integration"/>
    <property type="evidence" value="ECO:0007669"/>
    <property type="project" value="InterPro"/>
</dbReference>
<evidence type="ECO:0000313" key="3">
    <source>
        <dbReference type="Proteomes" id="UP000297983"/>
    </source>
</evidence>
<dbReference type="Proteomes" id="UP000297983">
    <property type="component" value="Unassembled WGS sequence"/>
</dbReference>
<evidence type="ECO:0000259" key="1">
    <source>
        <dbReference type="Pfam" id="PF13683"/>
    </source>
</evidence>
<dbReference type="RefSeq" id="WP_134553178.1">
    <property type="nucleotide sequence ID" value="NZ_SOHL01000030.1"/>
</dbReference>
<protein>
    <recommendedName>
        <fullName evidence="1">Integrase catalytic domain-containing protein</fullName>
    </recommendedName>
</protein>
<dbReference type="AlphaFoldDB" id="A0A4R9APQ9"/>
<dbReference type="Pfam" id="PF13683">
    <property type="entry name" value="rve_3"/>
    <property type="match status" value="1"/>
</dbReference>
<proteinExistence type="predicted"/>
<organism evidence="2 3">
    <name type="scientific">Cryobacterium gelidum</name>
    <dbReference type="NCBI Taxonomy" id="1259164"/>
    <lineage>
        <taxon>Bacteria</taxon>
        <taxon>Bacillati</taxon>
        <taxon>Actinomycetota</taxon>
        <taxon>Actinomycetes</taxon>
        <taxon>Micrococcales</taxon>
        <taxon>Microbacteriaceae</taxon>
        <taxon>Cryobacterium</taxon>
    </lineage>
</organism>
<evidence type="ECO:0000313" key="2">
    <source>
        <dbReference type="EMBL" id="TFD66564.1"/>
    </source>
</evidence>
<dbReference type="PANTHER" id="PTHR46889">
    <property type="entry name" value="TRANSPOSASE INSF FOR INSERTION SEQUENCE IS3B-RELATED"/>
    <property type="match status" value="1"/>
</dbReference>
<feature type="domain" description="Integrase catalytic" evidence="1">
    <location>
        <begin position="2"/>
        <end position="56"/>
    </location>
</feature>
<dbReference type="EMBL" id="SOHL01000030">
    <property type="protein sequence ID" value="TFD66564.1"/>
    <property type="molecule type" value="Genomic_DNA"/>
</dbReference>
<dbReference type="InterPro" id="IPR001584">
    <property type="entry name" value="Integrase_cat-core"/>
</dbReference>
<sequence>MAESFFATLKTEFYYRRVWPTRDRATRDRATREVGAWIEDRYNRRRRHSSIGQISPVDFELQYSLETAEVQLAA</sequence>
<dbReference type="PANTHER" id="PTHR46889:SF4">
    <property type="entry name" value="TRANSPOSASE INSO FOR INSERTION SEQUENCE ELEMENT IS911B-RELATED"/>
    <property type="match status" value="1"/>
</dbReference>
<accession>A0A4R9APQ9</accession>
<reference evidence="2 3" key="1">
    <citation type="submission" date="2019-03" db="EMBL/GenBank/DDBJ databases">
        <title>Genomics of glacier-inhabiting Cryobacterium strains.</title>
        <authorList>
            <person name="Liu Q."/>
            <person name="Xin Y.-H."/>
        </authorList>
    </citation>
    <scope>NUCLEOTIDE SEQUENCE [LARGE SCALE GENOMIC DNA]</scope>
    <source>
        <strain evidence="2 3">Hz16</strain>
    </source>
</reference>
<gene>
    <name evidence="2" type="ORF">E3T50_15255</name>
</gene>
<dbReference type="SUPFAM" id="SSF53098">
    <property type="entry name" value="Ribonuclease H-like"/>
    <property type="match status" value="1"/>
</dbReference>
<name>A0A4R9APQ9_9MICO</name>
<dbReference type="InterPro" id="IPR012337">
    <property type="entry name" value="RNaseH-like_sf"/>
</dbReference>
<comment type="caution">
    <text evidence="2">The sequence shown here is derived from an EMBL/GenBank/DDBJ whole genome shotgun (WGS) entry which is preliminary data.</text>
</comment>
<dbReference type="InterPro" id="IPR050900">
    <property type="entry name" value="Transposase_IS3/IS150/IS904"/>
</dbReference>
<keyword evidence="3" id="KW-1185">Reference proteome</keyword>